<comment type="similarity">
    <text evidence="1 5">Belongs to the N(4)/N(6)-methyltransferase family.</text>
</comment>
<dbReference type="PANTHER" id="PTHR13370">
    <property type="entry name" value="RNA METHYLASE-RELATED"/>
    <property type="match status" value="1"/>
</dbReference>
<evidence type="ECO:0000256" key="3">
    <source>
        <dbReference type="ARBA" id="ARBA00022679"/>
    </source>
</evidence>
<evidence type="ECO:0000256" key="1">
    <source>
        <dbReference type="ARBA" id="ARBA00006594"/>
    </source>
</evidence>
<dbReference type="GO" id="GO:0009307">
    <property type="term" value="P:DNA restriction-modification system"/>
    <property type="evidence" value="ECO:0007669"/>
    <property type="project" value="UniProtKB-KW"/>
</dbReference>
<dbReference type="GO" id="GO:0005737">
    <property type="term" value="C:cytoplasm"/>
    <property type="evidence" value="ECO:0007669"/>
    <property type="project" value="TreeGrafter"/>
</dbReference>
<dbReference type="Gene3D" id="3.40.50.150">
    <property type="entry name" value="Vaccinia Virus protein VP39"/>
    <property type="match status" value="1"/>
</dbReference>
<dbReference type="Pfam" id="PF01555">
    <property type="entry name" value="N6_N4_Mtase"/>
    <property type="match status" value="1"/>
</dbReference>
<dbReference type="InterPro" id="IPR002052">
    <property type="entry name" value="DNA_methylase_N6_adenine_CS"/>
</dbReference>
<evidence type="ECO:0000256" key="2">
    <source>
        <dbReference type="ARBA" id="ARBA00022603"/>
    </source>
</evidence>
<sequence>MEDMRLILGNTYVEIKKLPDKSVDLIITDPPYDIDAKYTSCMRNDIGKSYHSVIKELSADDLTSGIEISILDDFLRVLKTINVYIWCNRRQIIPYLDFFVKEHGCTYDILVWIKTNPIPACGRNYLNDKEYCLYFRKSARLHTTYQRGHTYWITPTNKKDKMLYGHPTVKPQAIIEDLVLNSSEEGDVILDPFSGSGTTGAAAAKLNRSFIGFEKNEIYYDVSLQRINQLIPIC</sequence>
<dbReference type="SUPFAM" id="SSF53335">
    <property type="entry name" value="S-adenosyl-L-methionine-dependent methyltransferases"/>
    <property type="match status" value="1"/>
</dbReference>
<comment type="caution">
    <text evidence="7">The sequence shown here is derived from an EMBL/GenBank/DDBJ whole genome shotgun (WGS) entry which is preliminary data.</text>
</comment>
<dbReference type="PRINTS" id="PR00508">
    <property type="entry name" value="S21N4MTFRASE"/>
</dbReference>
<dbReference type="EC" id="2.1.1.-" evidence="5"/>
<protein>
    <recommendedName>
        <fullName evidence="5">Methyltransferase</fullName>
        <ecNumber evidence="5">2.1.1.-</ecNumber>
    </recommendedName>
</protein>
<dbReference type="InterPro" id="IPR029063">
    <property type="entry name" value="SAM-dependent_MTases_sf"/>
</dbReference>
<dbReference type="InterPro" id="IPR002941">
    <property type="entry name" value="DNA_methylase_N4/N6"/>
</dbReference>
<dbReference type="OrthoDB" id="9800801at2"/>
<dbReference type="AlphaFoldDB" id="A0A3E2VDK8"/>
<evidence type="ECO:0000256" key="4">
    <source>
        <dbReference type="ARBA" id="ARBA00022747"/>
    </source>
</evidence>
<dbReference type="PROSITE" id="PS00092">
    <property type="entry name" value="N6_MTASE"/>
    <property type="match status" value="1"/>
</dbReference>
<dbReference type="GO" id="GO:0008170">
    <property type="term" value="F:N-methyltransferase activity"/>
    <property type="evidence" value="ECO:0007669"/>
    <property type="project" value="InterPro"/>
</dbReference>
<organism evidence="7 8">
    <name type="scientific">Clostridium innocuum</name>
    <dbReference type="NCBI Taxonomy" id="1522"/>
    <lineage>
        <taxon>Bacteria</taxon>
        <taxon>Bacillati</taxon>
        <taxon>Bacillota</taxon>
        <taxon>Clostridia</taxon>
        <taxon>Eubacteriales</taxon>
        <taxon>Clostridiaceae</taxon>
        <taxon>Clostridium</taxon>
    </lineage>
</organism>
<name>A0A3E2VDK8_CLOIN</name>
<feature type="domain" description="DNA methylase N-4/N-6" evidence="6">
    <location>
        <begin position="23"/>
        <end position="223"/>
    </location>
</feature>
<dbReference type="Proteomes" id="UP000260025">
    <property type="component" value="Unassembled WGS sequence"/>
</dbReference>
<dbReference type="GO" id="GO:0003677">
    <property type="term" value="F:DNA binding"/>
    <property type="evidence" value="ECO:0007669"/>
    <property type="project" value="InterPro"/>
</dbReference>
<gene>
    <name evidence="7" type="ORF">DXA38_21790</name>
</gene>
<evidence type="ECO:0000313" key="8">
    <source>
        <dbReference type="Proteomes" id="UP000260025"/>
    </source>
</evidence>
<keyword evidence="2 7" id="KW-0489">Methyltransferase</keyword>
<reference evidence="7 8" key="1">
    <citation type="submission" date="2018-08" db="EMBL/GenBank/DDBJ databases">
        <title>A genome reference for cultivated species of the human gut microbiota.</title>
        <authorList>
            <person name="Zou Y."/>
            <person name="Xue W."/>
            <person name="Luo G."/>
        </authorList>
    </citation>
    <scope>NUCLEOTIDE SEQUENCE [LARGE SCALE GENOMIC DNA]</scope>
    <source>
        <strain evidence="7 8">OF01-2LB</strain>
    </source>
</reference>
<keyword evidence="3 7" id="KW-0808">Transferase</keyword>
<evidence type="ECO:0000256" key="5">
    <source>
        <dbReference type="RuleBase" id="RU362026"/>
    </source>
</evidence>
<accession>A0A3E2VDK8</accession>
<keyword evidence="4" id="KW-0680">Restriction system</keyword>
<dbReference type="InterPro" id="IPR001091">
    <property type="entry name" value="RM_Methyltransferase"/>
</dbReference>
<dbReference type="RefSeq" id="WP_117444993.1">
    <property type="nucleotide sequence ID" value="NZ_QVEV01000071.1"/>
</dbReference>
<dbReference type="GO" id="GO:0032259">
    <property type="term" value="P:methylation"/>
    <property type="evidence" value="ECO:0007669"/>
    <property type="project" value="UniProtKB-KW"/>
</dbReference>
<evidence type="ECO:0000313" key="7">
    <source>
        <dbReference type="EMBL" id="RGC08705.1"/>
    </source>
</evidence>
<proteinExistence type="inferred from homology"/>
<evidence type="ECO:0000259" key="6">
    <source>
        <dbReference type="Pfam" id="PF01555"/>
    </source>
</evidence>
<dbReference type="EMBL" id="QVEV01000071">
    <property type="protein sequence ID" value="RGC08705.1"/>
    <property type="molecule type" value="Genomic_DNA"/>
</dbReference>
<dbReference type="PANTHER" id="PTHR13370:SF3">
    <property type="entry name" value="TRNA (GUANINE(10)-N2)-METHYLTRANSFERASE HOMOLOG"/>
    <property type="match status" value="1"/>
</dbReference>